<organism evidence="1 2">
    <name type="scientific">Camellia lanceoleosa</name>
    <dbReference type="NCBI Taxonomy" id="1840588"/>
    <lineage>
        <taxon>Eukaryota</taxon>
        <taxon>Viridiplantae</taxon>
        <taxon>Streptophyta</taxon>
        <taxon>Embryophyta</taxon>
        <taxon>Tracheophyta</taxon>
        <taxon>Spermatophyta</taxon>
        <taxon>Magnoliopsida</taxon>
        <taxon>eudicotyledons</taxon>
        <taxon>Gunneridae</taxon>
        <taxon>Pentapetalae</taxon>
        <taxon>asterids</taxon>
        <taxon>Ericales</taxon>
        <taxon>Theaceae</taxon>
        <taxon>Camellia</taxon>
    </lineage>
</organism>
<comment type="caution">
    <text evidence="1">The sequence shown here is derived from an EMBL/GenBank/DDBJ whole genome shotgun (WGS) entry which is preliminary data.</text>
</comment>
<dbReference type="EMBL" id="CM045763">
    <property type="protein sequence ID" value="KAI8022001.1"/>
    <property type="molecule type" value="Genomic_DNA"/>
</dbReference>
<accession>A0ACC0ICD1</accession>
<proteinExistence type="predicted"/>
<evidence type="ECO:0000313" key="1">
    <source>
        <dbReference type="EMBL" id="KAI8022001.1"/>
    </source>
</evidence>
<name>A0ACC0ICD1_9ERIC</name>
<protein>
    <submittedName>
        <fullName evidence="1">Uncharacterized protein</fullName>
    </submittedName>
</protein>
<gene>
    <name evidence="1" type="ORF">LOK49_LG03G03728</name>
</gene>
<reference evidence="1 2" key="1">
    <citation type="journal article" date="2022" name="Plant J.">
        <title>Chromosome-level genome of Camellia lanceoleosa provides a valuable resource for understanding genome evolution and self-incompatibility.</title>
        <authorList>
            <person name="Gong W."/>
            <person name="Xiao S."/>
            <person name="Wang L."/>
            <person name="Liao Z."/>
            <person name="Chang Y."/>
            <person name="Mo W."/>
            <person name="Hu G."/>
            <person name="Li W."/>
            <person name="Zhao G."/>
            <person name="Zhu H."/>
            <person name="Hu X."/>
            <person name="Ji K."/>
            <person name="Xiang X."/>
            <person name="Song Q."/>
            <person name="Yuan D."/>
            <person name="Jin S."/>
            <person name="Zhang L."/>
        </authorList>
    </citation>
    <scope>NUCLEOTIDE SEQUENCE [LARGE SCALE GENOMIC DNA]</scope>
    <source>
        <strain evidence="1">SQ_2022a</strain>
    </source>
</reference>
<evidence type="ECO:0000313" key="2">
    <source>
        <dbReference type="Proteomes" id="UP001060215"/>
    </source>
</evidence>
<sequence>MGYYGGGCKTCYVNPGPQPYSVLLILALIAIFLLIQWLASSCPTVVEEPKASFNWLLLFLPIALLFAVRCLSSFDGSRRPCPRPPCNRCCRPHCYCL</sequence>
<dbReference type="Proteomes" id="UP001060215">
    <property type="component" value="Chromosome 6"/>
</dbReference>
<keyword evidence="2" id="KW-1185">Reference proteome</keyword>